<dbReference type="PROSITE" id="PS00022">
    <property type="entry name" value="EGF_1"/>
    <property type="match status" value="1"/>
</dbReference>
<dbReference type="Proteomes" id="UP001648503">
    <property type="component" value="Unassembled WGS sequence"/>
</dbReference>
<dbReference type="EMBL" id="JAFCIX010000418">
    <property type="protein sequence ID" value="KAH6590915.1"/>
    <property type="molecule type" value="Genomic_DNA"/>
</dbReference>
<dbReference type="PROSITE" id="PS01186">
    <property type="entry name" value="EGF_2"/>
    <property type="match status" value="1"/>
</dbReference>
<evidence type="ECO:0000259" key="3">
    <source>
        <dbReference type="PROSITE" id="PS00022"/>
    </source>
</evidence>
<accession>A0ABQ8F2A8</accession>
<sequence>MGMDVSGPVNDISKYSFMRVTPNNNGIQYTPNPKDGKHKINFPYGSSLTVEVINRDGIVHLHVSMFLGAGYPSSRGLCNKPRNPSPDNMLMGSDGKSDHPANKDEIVAFANSWRVKDEDVLESSDTRTLHLSIQEQPGTMCKSPVNPQPDPVDPVPPPPTSTTAATAITTTTTTTTTTISSTATIFPSSPTPDGYVPPAPPPPDVASGSYVFSDKVKQTYLAKCHTLTDDMIRDLTKEVIDQGTKIRKECGFGNGTCINSCSGKGTCTDFGCACSPGFSGVDCSMDLTKATQYDPTVNEYRINVNITIVQEQTEQHSKLPVSVPYATPAPSVPSVLSTPSVDQSLVSFVSSLPKPSAASPQIAKKSQPSPPDSYGDFQQPIISSAISFGSLHMVSAAAVVITSYILIL</sequence>
<feature type="compositionally biased region" description="Pro residues" evidence="1">
    <location>
        <begin position="146"/>
        <end position="160"/>
    </location>
</feature>
<comment type="caution">
    <text evidence="5">The sequence shown here is derived from an EMBL/GenBank/DDBJ whole genome shotgun (WGS) entry which is preliminary data.</text>
</comment>
<feature type="transmembrane region" description="Helical" evidence="2">
    <location>
        <begin position="385"/>
        <end position="407"/>
    </location>
</feature>
<evidence type="ECO:0000313" key="5">
    <source>
        <dbReference type="EMBL" id="KAH6590915.1"/>
    </source>
</evidence>
<evidence type="ECO:0000256" key="2">
    <source>
        <dbReference type="SAM" id="Phobius"/>
    </source>
</evidence>
<reference evidence="5 6" key="1">
    <citation type="submission" date="2021-02" db="EMBL/GenBank/DDBJ databases">
        <title>Variation within the Batrachochytrium salamandrivorans European outbreak.</title>
        <authorList>
            <person name="Kelly M."/>
            <person name="Pasmans F."/>
            <person name="Shea T.P."/>
            <person name="Munoz J.F."/>
            <person name="Carranza S."/>
            <person name="Cuomo C.A."/>
            <person name="Martel A."/>
        </authorList>
    </citation>
    <scope>NUCLEOTIDE SEQUENCE [LARGE SCALE GENOMIC DNA]</scope>
    <source>
        <strain evidence="5 6">AMFP18/2</strain>
    </source>
</reference>
<dbReference type="CDD" id="cd00054">
    <property type="entry name" value="EGF_CA"/>
    <property type="match status" value="1"/>
</dbReference>
<keyword evidence="2" id="KW-1133">Transmembrane helix</keyword>
<keyword evidence="2" id="KW-0812">Transmembrane</keyword>
<organism evidence="5 6">
    <name type="scientific">Batrachochytrium salamandrivorans</name>
    <dbReference type="NCBI Taxonomy" id="1357716"/>
    <lineage>
        <taxon>Eukaryota</taxon>
        <taxon>Fungi</taxon>
        <taxon>Fungi incertae sedis</taxon>
        <taxon>Chytridiomycota</taxon>
        <taxon>Chytridiomycota incertae sedis</taxon>
        <taxon>Chytridiomycetes</taxon>
        <taxon>Rhizophydiales</taxon>
        <taxon>Rhizophydiales incertae sedis</taxon>
        <taxon>Batrachochytrium</taxon>
    </lineage>
</organism>
<keyword evidence="2" id="KW-0472">Membrane</keyword>
<evidence type="ECO:0000313" key="6">
    <source>
        <dbReference type="Proteomes" id="UP001648503"/>
    </source>
</evidence>
<evidence type="ECO:0000259" key="4">
    <source>
        <dbReference type="PROSITE" id="PS01186"/>
    </source>
</evidence>
<protein>
    <recommendedName>
        <fullName evidence="3 4">EGF-like domain-containing protein</fullName>
    </recommendedName>
</protein>
<keyword evidence="6" id="KW-1185">Reference proteome</keyword>
<feature type="region of interest" description="Disordered" evidence="1">
    <location>
        <begin position="77"/>
        <end position="101"/>
    </location>
</feature>
<evidence type="ECO:0000256" key="1">
    <source>
        <dbReference type="SAM" id="MobiDB-lite"/>
    </source>
</evidence>
<feature type="domain" description="EGF-like" evidence="3 4">
    <location>
        <begin position="272"/>
        <end position="283"/>
    </location>
</feature>
<feature type="region of interest" description="Disordered" evidence="1">
    <location>
        <begin position="137"/>
        <end position="163"/>
    </location>
</feature>
<dbReference type="InterPro" id="IPR000742">
    <property type="entry name" value="EGF"/>
</dbReference>
<name>A0ABQ8F2A8_9FUNG</name>
<proteinExistence type="predicted"/>
<gene>
    <name evidence="5" type="ORF">BASA50_008916</name>
</gene>
<feature type="region of interest" description="Disordered" evidence="1">
    <location>
        <begin position="355"/>
        <end position="374"/>
    </location>
</feature>